<dbReference type="AlphaFoldDB" id="A0A7S0ADZ3"/>
<evidence type="ECO:0000313" key="1">
    <source>
        <dbReference type="EMBL" id="CAD8360865.1"/>
    </source>
</evidence>
<reference evidence="1" key="1">
    <citation type="submission" date="2021-01" db="EMBL/GenBank/DDBJ databases">
        <authorList>
            <person name="Corre E."/>
            <person name="Pelletier E."/>
            <person name="Niang G."/>
            <person name="Scheremetjew M."/>
            <person name="Finn R."/>
            <person name="Kale V."/>
            <person name="Holt S."/>
            <person name="Cochrane G."/>
            <person name="Meng A."/>
            <person name="Brown T."/>
            <person name="Cohen L."/>
        </authorList>
    </citation>
    <scope>NUCLEOTIDE SEQUENCE</scope>
    <source>
        <strain evidence="1">CCMP3303</strain>
    </source>
</reference>
<proteinExistence type="predicted"/>
<accession>A0A7S0ADZ3</accession>
<organism evidence="1">
    <name type="scientific">Minutocellus polymorphus</name>
    <dbReference type="NCBI Taxonomy" id="265543"/>
    <lineage>
        <taxon>Eukaryota</taxon>
        <taxon>Sar</taxon>
        <taxon>Stramenopiles</taxon>
        <taxon>Ochrophyta</taxon>
        <taxon>Bacillariophyta</taxon>
        <taxon>Mediophyceae</taxon>
        <taxon>Cymatosirophycidae</taxon>
        <taxon>Cymatosirales</taxon>
        <taxon>Cymatosiraceae</taxon>
        <taxon>Minutocellus</taxon>
    </lineage>
</organism>
<gene>
    <name evidence="1" type="ORF">MPOL1434_LOCUS1149</name>
</gene>
<name>A0A7S0ADZ3_9STRA</name>
<sequence>MLRSLSTVSKRINGFCTHFLKTVLVDADFFGVLRGRELGCILWMVRRQLSLSRLRAKSTDVFLLASVLIHSNTSELKVCDVKLTGDSFIRTAWLARFQSEVVDLVAETTTLTSKSHNELLWDLGVKRTEYVHANMTEDDFFNIIAAECSAIKILSMTMKFDPYSTRLESRYASIMSSPSLKYIDLNFCSAATDRSRGDRNRDVPVILYSGLTKLIRLAPNLRGLRLGSTPYLNDKYGLQIDSDSLELIDMIDVSKRTFVLRCKCPKLQNFMISGNRYSRSGLLLTGFDLSEEWWMPRWEHNSLPASHGFIGLAVPSDCIVHMRDRISYL</sequence>
<dbReference type="EMBL" id="HBEJ01001956">
    <property type="protein sequence ID" value="CAD8360865.1"/>
    <property type="molecule type" value="Transcribed_RNA"/>
</dbReference>
<protein>
    <submittedName>
        <fullName evidence="1">Uncharacterized protein</fullName>
    </submittedName>
</protein>